<evidence type="ECO:0000313" key="10">
    <source>
        <dbReference type="Proteomes" id="UP000054562"/>
    </source>
</evidence>
<feature type="compositionally biased region" description="Polar residues" evidence="2">
    <location>
        <begin position="1388"/>
        <end position="1400"/>
    </location>
</feature>
<keyword evidence="1" id="KW-0175">Coiled coil</keyword>
<evidence type="ECO:0000259" key="5">
    <source>
        <dbReference type="Pfam" id="PF15445"/>
    </source>
</evidence>
<feature type="region of interest" description="Disordered" evidence="2">
    <location>
        <begin position="2387"/>
        <end position="2412"/>
    </location>
</feature>
<dbReference type="Gene3D" id="1.20.58.1930">
    <property type="match status" value="1"/>
</dbReference>
<feature type="domain" description="Duffy-binding-like" evidence="8">
    <location>
        <begin position="322"/>
        <end position="488"/>
    </location>
</feature>
<dbReference type="OrthoDB" id="378917at2759"/>
<feature type="compositionally biased region" description="Basic and acidic residues" evidence="2">
    <location>
        <begin position="1621"/>
        <end position="1646"/>
    </location>
</feature>
<dbReference type="InterPro" id="IPR004258">
    <property type="entry name" value="DBL"/>
</dbReference>
<evidence type="ECO:0000259" key="7">
    <source>
        <dbReference type="Pfam" id="PF18562"/>
    </source>
</evidence>
<evidence type="ECO:0000256" key="1">
    <source>
        <dbReference type="SAM" id="Coils"/>
    </source>
</evidence>
<dbReference type="InterPro" id="IPR008602">
    <property type="entry name" value="Duffy-antigen-binding"/>
</dbReference>
<dbReference type="Pfam" id="PF03011">
    <property type="entry name" value="PFEMP"/>
    <property type="match status" value="2"/>
</dbReference>
<dbReference type="GO" id="GO:0016020">
    <property type="term" value="C:membrane"/>
    <property type="evidence" value="ECO:0007669"/>
    <property type="project" value="InterPro"/>
</dbReference>
<dbReference type="Pfam" id="PF22672">
    <property type="entry name" value="DBL_C"/>
    <property type="match status" value="2"/>
</dbReference>
<evidence type="ECO:0000259" key="8">
    <source>
        <dbReference type="Pfam" id="PF22672"/>
    </source>
</evidence>
<dbReference type="InterPro" id="IPR029210">
    <property type="entry name" value="PfEMP1_NTS"/>
</dbReference>
<feature type="compositionally biased region" description="Polar residues" evidence="2">
    <location>
        <begin position="2090"/>
        <end position="2100"/>
    </location>
</feature>
<dbReference type="Pfam" id="PF15447">
    <property type="entry name" value="NTS"/>
    <property type="match status" value="1"/>
</dbReference>
<dbReference type="Pfam" id="PF15445">
    <property type="entry name" value="ATS"/>
    <property type="match status" value="1"/>
</dbReference>
<accession>A0A0L1I7P2</accession>
<feature type="domain" description="Duffy-antigen binding" evidence="4">
    <location>
        <begin position="1403"/>
        <end position="1624"/>
    </location>
</feature>
<evidence type="ECO:0000259" key="3">
    <source>
        <dbReference type="Pfam" id="PF03011"/>
    </source>
</evidence>
<feature type="region of interest" description="Disordered" evidence="2">
    <location>
        <begin position="1564"/>
        <end position="1589"/>
    </location>
</feature>
<dbReference type="Gene3D" id="1.20.58.830">
    <property type="match status" value="4"/>
</dbReference>
<reference evidence="10" key="2">
    <citation type="submission" date="2015-07" db="EMBL/GenBank/DDBJ databases">
        <title>The genome sequence of Plasmodium falciparum IGH-CR14.</title>
        <authorList>
            <consortium name="The Broad Institute Genome Sequencing Platform"/>
            <person name="Volkman S.K."/>
            <person name="Neafsey D.E."/>
            <person name="Dash A.P."/>
            <person name="Chitnis C.E."/>
            <person name="Hartl D.L."/>
            <person name="Young S.K."/>
            <person name="Kodira C.D."/>
            <person name="Zeng Q."/>
            <person name="Koehrsen M."/>
            <person name="Godfrey P."/>
            <person name="Alvarado L."/>
            <person name="Berlin A."/>
            <person name="Borenstein D."/>
            <person name="Chen Z."/>
            <person name="Engels R."/>
            <person name="Freedman E."/>
            <person name="Gellesch M."/>
            <person name="Goldberg J."/>
            <person name="Griggs A."/>
            <person name="Gujja S."/>
            <person name="Heiman D."/>
            <person name="Hepburn T."/>
            <person name="Howarth C."/>
            <person name="Jen D."/>
            <person name="Larson L."/>
            <person name="Lewis B."/>
            <person name="Mehta T."/>
            <person name="Park D."/>
            <person name="Pearson M."/>
            <person name="Roberts A."/>
            <person name="Saif S."/>
            <person name="Shea T."/>
            <person name="Shenoy N."/>
            <person name="Sisk P."/>
            <person name="Stolte C."/>
            <person name="Sykes S."/>
            <person name="Walk T."/>
            <person name="White J."/>
            <person name="Yandava C."/>
            <person name="Wirth D.F."/>
            <person name="Nusbaum C."/>
            <person name="Birren B."/>
        </authorList>
    </citation>
    <scope>NUCLEOTIDE SEQUENCE [LARGE SCALE GENOMIC DNA]</scope>
    <source>
        <strain evidence="10">IGH-CR14</strain>
    </source>
</reference>
<dbReference type="InterPro" id="IPR041480">
    <property type="entry name" value="CIDR1_gamma"/>
</dbReference>
<dbReference type="Gene3D" id="1.20.1310.20">
    <property type="entry name" value="Duffy-antigen binding domain"/>
    <property type="match status" value="3"/>
</dbReference>
<reference evidence="10" key="1">
    <citation type="submission" date="2015-07" db="EMBL/GenBank/DDBJ databases">
        <title>Annotation of Plasmodium falciparum IGH-CR14.</title>
        <authorList>
            <consortium name="The Broad Institute Genome Sequencing Platform"/>
            <person name="Volkman S.K."/>
            <person name="Neafsey D.E."/>
            <person name="Dash A.P."/>
            <person name="Chitnis C.E."/>
            <person name="Hartl D.L."/>
            <person name="Young S.K."/>
            <person name="Zeng Q."/>
            <person name="Koehrsen M."/>
            <person name="Alvarado L."/>
            <person name="Berlin A."/>
            <person name="Borenstein D."/>
            <person name="Chapman S.B."/>
            <person name="Chen Z."/>
            <person name="Engels R."/>
            <person name="Freedman E."/>
            <person name="Gellesch M."/>
            <person name="Goldberg J."/>
            <person name="Griggs A."/>
            <person name="Gujja S."/>
            <person name="Heilman E.R."/>
            <person name="Heiman D.I."/>
            <person name="Howarth C."/>
            <person name="Jen D."/>
            <person name="Larson L."/>
            <person name="Mehta T."/>
            <person name="Neiman D."/>
            <person name="Park D."/>
            <person name="Pearson M."/>
            <person name="Roberts A."/>
            <person name="Saif S."/>
            <person name="Shea T."/>
            <person name="Shenoy N."/>
            <person name="Sisk P."/>
            <person name="Stolte C."/>
            <person name="Sykes S."/>
            <person name="Walk T."/>
            <person name="White J."/>
            <person name="Yandava C."/>
            <person name="Haas B."/>
            <person name="Henn M.R."/>
            <person name="Nusbaum C."/>
            <person name="Birren B."/>
        </authorList>
    </citation>
    <scope>NUCLEOTIDE SEQUENCE [LARGE SCALE GENOMIC DNA]</scope>
    <source>
        <strain evidence="10">IGH-CR14</strain>
    </source>
</reference>
<feature type="compositionally biased region" description="Polar residues" evidence="2">
    <location>
        <begin position="1661"/>
        <end position="1675"/>
    </location>
</feature>
<evidence type="ECO:0000313" key="9">
    <source>
        <dbReference type="EMBL" id="KNG75497.1"/>
    </source>
</evidence>
<feature type="compositionally biased region" description="Low complexity" evidence="2">
    <location>
        <begin position="2387"/>
        <end position="2397"/>
    </location>
</feature>
<feature type="compositionally biased region" description="Acidic residues" evidence="2">
    <location>
        <begin position="1258"/>
        <end position="1287"/>
    </location>
</feature>
<feature type="compositionally biased region" description="Acidic residues" evidence="2">
    <location>
        <begin position="2106"/>
        <end position="2121"/>
    </location>
</feature>
<dbReference type="FunFam" id="1.20.58.830:FF:000003">
    <property type="entry name" value="Erythrocyte membrane protein 1, PfEMP1"/>
    <property type="match status" value="1"/>
</dbReference>
<feature type="compositionally biased region" description="Polar residues" evidence="2">
    <location>
        <begin position="1574"/>
        <end position="1584"/>
    </location>
</feature>
<dbReference type="InterPro" id="IPR029211">
    <property type="entry name" value="PfEMP1_ATS"/>
</dbReference>
<feature type="region of interest" description="Disordered" evidence="2">
    <location>
        <begin position="1422"/>
        <end position="1450"/>
    </location>
</feature>
<evidence type="ECO:0000259" key="4">
    <source>
        <dbReference type="Pfam" id="PF05424"/>
    </source>
</evidence>
<feature type="region of interest" description="Disordered" evidence="2">
    <location>
        <begin position="2325"/>
        <end position="2352"/>
    </location>
</feature>
<dbReference type="Pfam" id="PF05424">
    <property type="entry name" value="Duffy_binding"/>
    <property type="match status" value="3"/>
</dbReference>
<feature type="region of interest" description="Disordered" evidence="2">
    <location>
        <begin position="2090"/>
        <end position="2199"/>
    </location>
</feature>
<feature type="domain" description="Plasmodium falciparum erythrocyte membrane protein 1 acidic terminal segment" evidence="5">
    <location>
        <begin position="2206"/>
        <end position="2671"/>
    </location>
</feature>
<feature type="compositionally biased region" description="Basic and acidic residues" evidence="2">
    <location>
        <begin position="2164"/>
        <end position="2173"/>
    </location>
</feature>
<proteinExistence type="predicted"/>
<feature type="coiled-coil region" evidence="1">
    <location>
        <begin position="1757"/>
        <end position="1787"/>
    </location>
</feature>
<feature type="domain" description="Cysteine-rich interdomain region 1 gamma" evidence="7">
    <location>
        <begin position="1885"/>
        <end position="1935"/>
    </location>
</feature>
<feature type="region of interest" description="Disordered" evidence="2">
    <location>
        <begin position="1615"/>
        <end position="1677"/>
    </location>
</feature>
<feature type="domain" description="Duffy-binding-like" evidence="3">
    <location>
        <begin position="1953"/>
        <end position="2092"/>
    </location>
</feature>
<sequence>MVPQSRSGGGKDDYSDAKDFLDQIGQQVYDEIVKKDDEAYKEALKGDLKKAKVMGKTASTTDPCDLIKDKVEELLGTNSNRYPCKELSGKMLENPFSDTLGGQCTDSKMRSDGIGACAPYRRLHLCHHNLESISDYDSNAKHKLLLEVCLAAKHEGNSINTHYSKHKHTNNDCAAELCTVLARSFADIGDIVRGRDLYLGNTQEKDQRKKLDDKLKDIFKKIHSEVTSSGNNKEVLKTRYNGDEANNFFKLREDWWTANRETVWKAITCHAGQSAQYFRLTCGGEENKSTLAKNNCRCAGKNADQVPTYFDYVPQYLRWFEEWAEDFCRLRKHKLKDAIDKCRRPKGEHKYCDLNRHDCARTIRGNHVFVEEDNCKYCHFSCSHFVKWIDNQKLEFLKQKKKYKTEISGGGSGRSRQKRGARSNNNYEEYEKKFYKELQDTNYKNVEDFLKKLSNEKICQKKIQVRDETADNVDFTKGKAKETFDHTEYCQACPWCGVKEQKAKGGKWEPKTETCGEGRGYSDYENTKIPILTGDKTKSDMVKKYNKFCKNNGGNGAPGATPNATSGEKGKKGDQMEKWICYYGENKGNMYVKGAINFCVLQDGNQDWRNELGSCINNNTNDNTCKNNKCNSDCDCFLKWVKQKEKEWQLILKHFKKQGGFDKGERQGYGLTQEYVLAALLDKDLLLKSIEDIHADAKDIDRIKKMLKDEETSGASSVSGTGGANGKNSIIHKLLKHEEEIATKCKNCQPTKIRNPCSGNTSDANATYPVVAHKVAADIHKKAHMDMLQRSGKVGESETDQKVSLLKADASQGHYNGNGNVKNLNGEICSIDEKYSNAGNDESKNPCNGKGDGLQIGDTWNVQNSKSSTFGVHIRPRRKHMCTSNLEKLDYSWVIQNANDHVNDTFLVDVLLAAKKEAEYIKKKYNEKQNDGKNGLEDDQVTTCRAIKSSFADIGDIIRGRDLWVNGDSSTDIKNKLEKIFPKIKEELKNKLSGEDKYTNDLEHKQLRADWWEANRETVWDAMKCKKNGVDITCDSDVPFDDYIPQRLRWMTEWAEWFCKEQYSLYDKLLQKCGGCMGKGQGDGEGCTQKTQECDECKKACDKYKTNINKWKKQWEQISGKYLMLYWQAENPHRGTVFDDDDPDYHQMLDFFEQLQEKYKTATRSSSTTNSPYATPAGYIHQEARTGQCLEQNEFCEYKNGVTPTTGAKEVNEKYAFKHPPHGYDKACKCDTRDQQTDRGGPVARSDPSSPPAGRSEVEEEEEEEEEEDEDEDEEKSEAENTQDTEGDGSTTTTKVEGKAACQIVDDLFKDTNNFSDACTLKYGPKAPTSWKCVPTEKTNAATSEGSSVNGDRSPRRVRSADSVDTTTTKPGESGDRSGRNRRDTEGAETTTPSAKSDASGSICIPPRRRKLYIKKIVDWAEKQSSQPQTGGGSESPSEGKTTSESSDKDPQVALLEAFVKSAAVETFFLWDRYKKEWEAQKLAEKGQNELLGALASSLDFGTDNDNPQNKLQESGEIPDDFLRQMFYTLGDYRDICVGNTGIVINASSDDKKSMETIEKKIEEILPKNGDKNPLQNGDTSPQNSDKRQTLWSKYAEPIWNGMICALTYEEKTSSASGSESKIEQNSDLKEKLWDSDKKQPKETRYQYKTVVLKEEDSDTSPKPQTGSPGTSGEKTTLVDFISRPPYFRYLEEWGETFCRERTRRLEDIKSNCLDGDGTTKQKYSGDGEQCDRRDTSNGLFAELDKPSCATPCRLYKKWIERKRTEYEKQKSAYEQQKEQCKKESNNHYNGFYGTLKSLSDAAEFLQKLGPCKNENGEDKKGDLYIKFDEDKSFKHTEYCDSCSEFIVKCENGVCSGGGKKVNCNGKNKNSITAKDIGNGGNSAEDIGMLVSDNSGNGFNGDLSDCKDADIFKGFRKDVWTCRNVCGLNVCGLKKGDNNGELDDKQIILVRALIKRWLETFFEDYNRIQKKLKACTKSGKGCKCIKGCVDEWITKKKAEWKTIKERYVDNYEKENEHGNNLNSFLEQAPFKNEVDKAIKPCTEFNDFQKSKKCTETDSSENENGKGSNKKDGVVCLLENLKKEIEQCNSMENSGENQTQAKCEEYTPPDDEEPLEETEENQVEAPNICPTPTQPKQEEEGDKCEPAATPSDDQIDQTSNPEQTHVLKPEEKAPAPEASKPETPVKPAQPLPSDEPSKPISDILSSTIPFGIAIALTSIVFLFLKKKTKASVGNLFQILQIPKGDYDIPTKLSPNRYIPYTSGKYRGKRYIYLEGDSGTDSGYTDHYSDITSSSESEYEELDINDIYVPRAPKYKTLIEVVLEPSGKNTTASGNNTTASDTQNDIQNDGIPSSKITDNEWNQLKHEFISNMLQNQPNDVPNDYKSGNSPTNTNITTTSRDNVDNNTHPTMSRDNMEEKPFIMSIHDRNLLSGEEYNYDTSTNSGNNNLYSGENNVYGGIDPTSDNRGLTSGKHDSYSGIDLINDSLSGDYDIYDEVLKRKENELFGTNHVKQTSIHSVAKLTNSDDPIHNQLDLFHTWLDRHRDMCEKWKNNHERLPKLKELWENETHSGNTHPSDSNKTLNTDVSIQIDMDNPKPINQFNNMYTILEDLEKYNEPYYYDMYDDDIYYDVNDHDTSTVDSNNMDVPSKVQIEMDVNTKLVKEKYPIADVWDI</sequence>
<feature type="compositionally biased region" description="Basic and acidic residues" evidence="2">
    <location>
        <begin position="1226"/>
        <end position="1237"/>
    </location>
</feature>
<organism evidence="9 10">
    <name type="scientific">Plasmodium falciparum IGH-CR14</name>
    <dbReference type="NCBI Taxonomy" id="580059"/>
    <lineage>
        <taxon>Eukaryota</taxon>
        <taxon>Sar</taxon>
        <taxon>Alveolata</taxon>
        <taxon>Apicomplexa</taxon>
        <taxon>Aconoidasida</taxon>
        <taxon>Haemosporida</taxon>
        <taxon>Plasmodiidae</taxon>
        <taxon>Plasmodium</taxon>
        <taxon>Plasmodium (Laverania)</taxon>
    </lineage>
</organism>
<dbReference type="Pfam" id="PF18562">
    <property type="entry name" value="CIDR1_gamma"/>
    <property type="match status" value="1"/>
</dbReference>
<feature type="compositionally biased region" description="Polar residues" evidence="2">
    <location>
        <begin position="1337"/>
        <end position="1351"/>
    </location>
</feature>
<dbReference type="FunFam" id="1.20.1310.20:FF:000001">
    <property type="entry name" value="Erythrocyte membrane protein 1, PfEMP1"/>
    <property type="match status" value="1"/>
</dbReference>
<dbReference type="FunFam" id="1.20.58.1930:FF:000001">
    <property type="entry name" value="Erythrocyte membrane protein 1, PfEMP1"/>
    <property type="match status" value="1"/>
</dbReference>
<feature type="domain" description="Duffy-antigen binding" evidence="4">
    <location>
        <begin position="871"/>
        <end position="1049"/>
    </location>
</feature>
<dbReference type="InterPro" id="IPR042202">
    <property type="entry name" value="Duffy-ag-bd_sf"/>
</dbReference>
<feature type="region of interest" description="Disordered" evidence="2">
    <location>
        <begin position="1226"/>
        <end position="1297"/>
    </location>
</feature>
<feature type="compositionally biased region" description="Polar residues" evidence="2">
    <location>
        <begin position="2341"/>
        <end position="2352"/>
    </location>
</feature>
<feature type="compositionally biased region" description="Low complexity" evidence="2">
    <location>
        <begin position="2325"/>
        <end position="2340"/>
    </location>
</feature>
<dbReference type="Proteomes" id="UP000054562">
    <property type="component" value="Unassembled WGS sequence"/>
</dbReference>
<feature type="compositionally biased region" description="Polar residues" evidence="2">
    <location>
        <begin position="2402"/>
        <end position="2411"/>
    </location>
</feature>
<feature type="domain" description="Duffy-binding-like" evidence="3">
    <location>
        <begin position="605"/>
        <end position="751"/>
    </location>
</feature>
<gene>
    <name evidence="9" type="ORF">PFMG_01744</name>
</gene>
<feature type="compositionally biased region" description="Basic and acidic residues" evidence="2">
    <location>
        <begin position="1373"/>
        <end position="1386"/>
    </location>
</feature>
<feature type="compositionally biased region" description="Basic and acidic residues" evidence="2">
    <location>
        <begin position="1353"/>
        <end position="1362"/>
    </location>
</feature>
<dbReference type="InterPro" id="IPR044932">
    <property type="entry name" value="PfEMP1_ATS_sf"/>
</dbReference>
<evidence type="ECO:0000259" key="6">
    <source>
        <dbReference type="Pfam" id="PF15447"/>
    </source>
</evidence>
<feature type="domain" description="Duffy-binding-like" evidence="8">
    <location>
        <begin position="1693"/>
        <end position="1837"/>
    </location>
</feature>
<feature type="domain" description="Plasmodium falciparum erythrocyte membrane protein-1 N-terminal segment" evidence="6">
    <location>
        <begin position="16"/>
        <end position="52"/>
    </location>
</feature>
<dbReference type="FunFam" id="1.10.1900.40:FF:000001">
    <property type="entry name" value="Erythrocyte membrane protein 1"/>
    <property type="match status" value="1"/>
</dbReference>
<feature type="compositionally biased region" description="Polar residues" evidence="2">
    <location>
        <begin position="1423"/>
        <end position="1445"/>
    </location>
</feature>
<dbReference type="Gene3D" id="1.10.1900.40">
    <property type="entry name" value="Acidic terminal segments, variant surface antigen of PfEMP1"/>
    <property type="match status" value="2"/>
</dbReference>
<dbReference type="SUPFAM" id="SSF140924">
    <property type="entry name" value="Duffy binding domain-like"/>
    <property type="match status" value="5"/>
</dbReference>
<dbReference type="InterPro" id="IPR054595">
    <property type="entry name" value="DBL_C"/>
</dbReference>
<dbReference type="GO" id="GO:0046789">
    <property type="term" value="F:host cell surface receptor binding"/>
    <property type="evidence" value="ECO:0007669"/>
    <property type="project" value="InterPro"/>
</dbReference>
<feature type="domain" description="Duffy-antigen binding" evidence="4">
    <location>
        <begin position="115"/>
        <end position="318"/>
    </location>
</feature>
<dbReference type="EMBL" id="GG665060">
    <property type="protein sequence ID" value="KNG75497.1"/>
    <property type="molecule type" value="Genomic_DNA"/>
</dbReference>
<protein>
    <submittedName>
        <fullName evidence="9">Erythrocyte membrane protein 1</fullName>
    </submittedName>
</protein>
<evidence type="ECO:0000256" key="2">
    <source>
        <dbReference type="SAM" id="MobiDB-lite"/>
    </source>
</evidence>
<feature type="region of interest" description="Disordered" evidence="2">
    <location>
        <begin position="1315"/>
        <end position="1404"/>
    </location>
</feature>
<name>A0A0L1I7P2_PLAFA</name>